<accession>A0A1V6Y4A4</accession>
<organism evidence="2 3">
    <name type="scientific">Penicillium nalgiovense</name>
    <dbReference type="NCBI Taxonomy" id="60175"/>
    <lineage>
        <taxon>Eukaryota</taxon>
        <taxon>Fungi</taxon>
        <taxon>Dikarya</taxon>
        <taxon>Ascomycota</taxon>
        <taxon>Pezizomycotina</taxon>
        <taxon>Eurotiomycetes</taxon>
        <taxon>Eurotiomycetidae</taxon>
        <taxon>Eurotiales</taxon>
        <taxon>Aspergillaceae</taxon>
        <taxon>Penicillium</taxon>
    </lineage>
</organism>
<evidence type="ECO:0000256" key="1">
    <source>
        <dbReference type="SAM" id="MobiDB-lite"/>
    </source>
</evidence>
<comment type="caution">
    <text evidence="2">The sequence shown here is derived from an EMBL/GenBank/DDBJ whole genome shotgun (WGS) entry which is preliminary data.</text>
</comment>
<gene>
    <name evidence="2" type="ORF">PENNAL_c0037G11608</name>
</gene>
<protein>
    <submittedName>
        <fullName evidence="2">Uncharacterized protein</fullName>
    </submittedName>
</protein>
<feature type="compositionally biased region" description="Low complexity" evidence="1">
    <location>
        <begin position="337"/>
        <end position="357"/>
    </location>
</feature>
<dbReference type="EMBL" id="MOOB01000037">
    <property type="protein sequence ID" value="OQE82212.1"/>
    <property type="molecule type" value="Genomic_DNA"/>
</dbReference>
<evidence type="ECO:0000313" key="2">
    <source>
        <dbReference type="EMBL" id="OQE82212.1"/>
    </source>
</evidence>
<proteinExistence type="predicted"/>
<feature type="region of interest" description="Disordered" evidence="1">
    <location>
        <begin position="295"/>
        <end position="367"/>
    </location>
</feature>
<keyword evidence="3" id="KW-1185">Reference proteome</keyword>
<evidence type="ECO:0000313" key="3">
    <source>
        <dbReference type="Proteomes" id="UP000191691"/>
    </source>
</evidence>
<dbReference type="OMA" id="RSWVFTP"/>
<dbReference type="AlphaFoldDB" id="A0A1V6Y4A4"/>
<name>A0A1V6Y4A4_PENNA</name>
<reference evidence="3" key="1">
    <citation type="journal article" date="2017" name="Nat. Microbiol.">
        <title>Global analysis of biosynthetic gene clusters reveals vast potential of secondary metabolite production in Penicillium species.</title>
        <authorList>
            <person name="Nielsen J.C."/>
            <person name="Grijseels S."/>
            <person name="Prigent S."/>
            <person name="Ji B."/>
            <person name="Dainat J."/>
            <person name="Nielsen K.F."/>
            <person name="Frisvad J.C."/>
            <person name="Workman M."/>
            <person name="Nielsen J."/>
        </authorList>
    </citation>
    <scope>NUCLEOTIDE SEQUENCE [LARGE SCALE GENOMIC DNA]</scope>
    <source>
        <strain evidence="3">IBT 13039</strain>
    </source>
</reference>
<dbReference type="Proteomes" id="UP000191691">
    <property type="component" value="Unassembled WGS sequence"/>
</dbReference>
<sequence>MSEKKKGRKRSKIKRWLRSWVFTPLGNVKIKLINKVERKRRSISDWDLKRIVSGTLADRYPCRLFWDRNDRLASSPGKTFPLETDHPHDPRGSWRGDEHCMLRLVNPDMSVSSSEDGKSEQSGTISVFEVNRHVYELSALGAMSPELPAELNGEEKQCGQWHSVLAESDVGMVNLSVEELAPQLPALYFIHQPDPPLCCLITSALGDCSSPVLFENGICFYAHTHDIEPVVQHIPSSDMPRSSIKRAQPRMTTTEFLTRQTQRKGDAMNNRYISRFPSLQGRSLITRKKCNVTTNTRNDALSPIPLETSHDVKASVQHPPYSLRRKILNGPLPPLPSSTSSSNQATTSSTPRSSPSPATDDLPQYPDRPTSMCGGCLAGRYRALHSHPYYRGDNSSQFGHPPLPYPLSPRELSRLEIDVDGFPTSLRSGPQCRHCSTRRSGLVSPPVLVSPRALNRNRVSLSFPDTSPDSPWAGLVGDNTFYATSAEDLPLVIDSDRIDGSVGSSGLEMCLIAGSAAQTRRYR</sequence>